<comment type="caution">
    <text evidence="6">The sequence shown here is derived from an EMBL/GenBank/DDBJ whole genome shotgun (WGS) entry which is preliminary data.</text>
</comment>
<evidence type="ECO:0000259" key="5">
    <source>
        <dbReference type="PROSITE" id="PS51821"/>
    </source>
</evidence>
<dbReference type="Pfam" id="PF11754">
    <property type="entry name" value="Velvet"/>
    <property type="match status" value="1"/>
</dbReference>
<evidence type="ECO:0000256" key="4">
    <source>
        <dbReference type="ARBA" id="ARBA00023242"/>
    </source>
</evidence>
<organism evidence="6 7">
    <name type="scientific">Carpinus fangiana</name>
    <dbReference type="NCBI Taxonomy" id="176857"/>
    <lineage>
        <taxon>Eukaryota</taxon>
        <taxon>Viridiplantae</taxon>
        <taxon>Streptophyta</taxon>
        <taxon>Embryophyta</taxon>
        <taxon>Tracheophyta</taxon>
        <taxon>Spermatophyta</taxon>
        <taxon>Magnoliopsida</taxon>
        <taxon>eudicotyledons</taxon>
        <taxon>Gunneridae</taxon>
        <taxon>Pentapetalae</taxon>
        <taxon>rosids</taxon>
        <taxon>fabids</taxon>
        <taxon>Fagales</taxon>
        <taxon>Betulaceae</taxon>
        <taxon>Carpinus</taxon>
    </lineage>
</organism>
<evidence type="ECO:0000256" key="1">
    <source>
        <dbReference type="ARBA" id="ARBA00004123"/>
    </source>
</evidence>
<keyword evidence="7" id="KW-1185">Reference proteome</keyword>
<name>A0A5N6KPB8_9ROSI</name>
<dbReference type="PROSITE" id="PS51821">
    <property type="entry name" value="VELVET"/>
    <property type="match status" value="1"/>
</dbReference>
<dbReference type="Gene3D" id="2.60.40.3960">
    <property type="entry name" value="Velvet domain"/>
    <property type="match status" value="1"/>
</dbReference>
<dbReference type="EMBL" id="VIBQ01000009">
    <property type="protein sequence ID" value="KAB8336920.1"/>
    <property type="molecule type" value="Genomic_DNA"/>
</dbReference>
<dbReference type="PANTHER" id="PTHR33572:SF3">
    <property type="entry name" value="VELVET COMPLEX SUBUNIT B"/>
    <property type="match status" value="1"/>
</dbReference>
<comment type="subcellular location">
    <subcellularLocation>
        <location evidence="1">Nucleus</location>
    </subcellularLocation>
</comment>
<sequence>MQTHPPPHGPMVPAQHHPPQLQIQQSGRNGNLLYSLRVEQQPDRARMCGFGDKDRRPITPPPCIKLVVTDVNTGRQLSMTEIESQHFVMNVDLWNADGTHEANLVKSSNSSPSMSISMATTARYPPAPEPAYHMRQPMYGHPGMDPAYYGHMGPNGAVAPGGYYPGPAPIMQSNGAQTSNFTRNLIGSTTVSAAQLNDLDDDPGFWFVLQDLSVRQEGTFRLKMSFIDLSGPVRGELNITRVPVLASVFSEPFTVWSAKRFPGVKESTALSKCFAAQGVKIPIRKDGGKAGGPDDDD</sequence>
<dbReference type="InterPro" id="IPR038491">
    <property type="entry name" value="Velvet_dom_sf"/>
</dbReference>
<protein>
    <recommendedName>
        <fullName evidence="5">Velvet domain-containing protein</fullName>
    </recommendedName>
</protein>
<keyword evidence="2" id="KW-0805">Transcription regulation</keyword>
<feature type="domain" description="Velvet" evidence="5">
    <location>
        <begin position="27"/>
        <end position="284"/>
    </location>
</feature>
<evidence type="ECO:0000313" key="6">
    <source>
        <dbReference type="EMBL" id="KAB8336920.1"/>
    </source>
</evidence>
<gene>
    <name evidence="6" type="ORF">FH972_021225</name>
</gene>
<accession>A0A5N6KPB8</accession>
<dbReference type="Proteomes" id="UP000327013">
    <property type="component" value="Unassembled WGS sequence"/>
</dbReference>
<keyword evidence="3" id="KW-0804">Transcription</keyword>
<reference evidence="6 7" key="1">
    <citation type="submission" date="2019-06" db="EMBL/GenBank/DDBJ databases">
        <title>A chromosomal-level reference genome of Carpinus fangiana (Coryloideae, Betulaceae).</title>
        <authorList>
            <person name="Yang X."/>
            <person name="Wang Z."/>
            <person name="Zhang L."/>
            <person name="Hao G."/>
            <person name="Liu J."/>
            <person name="Yang Y."/>
        </authorList>
    </citation>
    <scope>NUCLEOTIDE SEQUENCE [LARGE SCALE GENOMIC DNA]</scope>
    <source>
        <strain evidence="6">Cfa_2016G</strain>
        <tissue evidence="6">Leaf</tissue>
    </source>
</reference>
<dbReference type="InterPro" id="IPR021740">
    <property type="entry name" value="Velvet"/>
</dbReference>
<evidence type="ECO:0000313" key="7">
    <source>
        <dbReference type="Proteomes" id="UP000327013"/>
    </source>
</evidence>
<dbReference type="InterPro" id="IPR037525">
    <property type="entry name" value="Velvet_dom"/>
</dbReference>
<dbReference type="GO" id="GO:0005634">
    <property type="term" value="C:nucleus"/>
    <property type="evidence" value="ECO:0007669"/>
    <property type="project" value="UniProtKB-SubCell"/>
</dbReference>
<dbReference type="PANTHER" id="PTHR33572">
    <property type="entry name" value="SPORE DEVELOPMENT REGULATOR VOSA"/>
    <property type="match status" value="1"/>
</dbReference>
<proteinExistence type="predicted"/>
<dbReference type="AlphaFoldDB" id="A0A5N6KPB8"/>
<evidence type="ECO:0000256" key="3">
    <source>
        <dbReference type="ARBA" id="ARBA00023163"/>
    </source>
</evidence>
<keyword evidence="4" id="KW-0539">Nucleus</keyword>
<evidence type="ECO:0000256" key="2">
    <source>
        <dbReference type="ARBA" id="ARBA00023015"/>
    </source>
</evidence>
<dbReference type="OrthoDB" id="1746739at2759"/>